<evidence type="ECO:0000313" key="3">
    <source>
        <dbReference type="Proteomes" id="UP000275076"/>
    </source>
</evidence>
<reference evidence="2 3" key="1">
    <citation type="submission" date="2018-10" db="EMBL/GenBank/DDBJ databases">
        <title>Draft genome sequence of Bacillus salarius IM0101, isolated from a hypersaline soil in Inner Mongolia, China.</title>
        <authorList>
            <person name="Yamprayoonswat W."/>
            <person name="Boonvisut S."/>
            <person name="Jumpathong W."/>
            <person name="Sittihan S."/>
            <person name="Ruangsuj P."/>
            <person name="Wanthongcharoen S."/>
            <person name="Thongpramul N."/>
            <person name="Pimmason S."/>
            <person name="Yu B."/>
            <person name="Yasawong M."/>
        </authorList>
    </citation>
    <scope>NUCLEOTIDE SEQUENCE [LARGE SCALE GENOMIC DNA]</scope>
    <source>
        <strain evidence="2 3">IM0101</strain>
    </source>
</reference>
<organism evidence="2 3">
    <name type="scientific">Salibacterium salarium</name>
    <dbReference type="NCBI Taxonomy" id="284579"/>
    <lineage>
        <taxon>Bacteria</taxon>
        <taxon>Bacillati</taxon>
        <taxon>Bacillota</taxon>
        <taxon>Bacilli</taxon>
        <taxon>Bacillales</taxon>
        <taxon>Bacillaceae</taxon>
    </lineage>
</organism>
<proteinExistence type="predicted"/>
<dbReference type="Proteomes" id="UP000275076">
    <property type="component" value="Unassembled WGS sequence"/>
</dbReference>
<gene>
    <name evidence="2" type="ORF">D7Z54_17790</name>
</gene>
<evidence type="ECO:0000256" key="1">
    <source>
        <dbReference type="SAM" id="Phobius"/>
    </source>
</evidence>
<comment type="caution">
    <text evidence="2">The sequence shown here is derived from an EMBL/GenBank/DDBJ whole genome shotgun (WGS) entry which is preliminary data.</text>
</comment>
<evidence type="ECO:0000313" key="2">
    <source>
        <dbReference type="EMBL" id="RSL32049.1"/>
    </source>
</evidence>
<dbReference type="AlphaFoldDB" id="A0A3R9QJE6"/>
<keyword evidence="1" id="KW-0812">Transmembrane</keyword>
<dbReference type="RefSeq" id="WP_125557499.1">
    <property type="nucleotide sequence ID" value="NZ_RBVX01000018.1"/>
</dbReference>
<keyword evidence="1" id="KW-1133">Transmembrane helix</keyword>
<name>A0A3R9QJE6_9BACI</name>
<keyword evidence="3" id="KW-1185">Reference proteome</keyword>
<protein>
    <submittedName>
        <fullName evidence="2">Uncharacterized protein</fullName>
    </submittedName>
</protein>
<accession>A0A3R9QJE6</accession>
<dbReference type="EMBL" id="RBVX01000018">
    <property type="protein sequence ID" value="RSL32049.1"/>
    <property type="molecule type" value="Genomic_DNA"/>
</dbReference>
<feature type="transmembrane region" description="Helical" evidence="1">
    <location>
        <begin position="6"/>
        <end position="24"/>
    </location>
</feature>
<dbReference type="OrthoDB" id="2971021at2"/>
<keyword evidence="1" id="KW-0472">Membrane</keyword>
<sequence length="172" mass="20039">MTQPFALLITFLLISLFTIVFFLFRKINLLSVEQDALFKSLSSLRKDMEKAGKDAEKEEVRHHLHMRALQIRDAVYKQTKGPHPRAIEETSSEIGYHSSTLRQLFGPNHTTKMENFFKAYDVYIDTYWKTSKGNIKKVFRGKPSEPFNEYHSIQQASLQLLHELDQALGDFE</sequence>